<evidence type="ECO:0000313" key="3">
    <source>
        <dbReference type="Proteomes" id="UP001500622"/>
    </source>
</evidence>
<dbReference type="InterPro" id="IPR004360">
    <property type="entry name" value="Glyas_Fos-R_dOase_dom"/>
</dbReference>
<dbReference type="Pfam" id="PF00903">
    <property type="entry name" value="Glyoxalase"/>
    <property type="match status" value="1"/>
</dbReference>
<dbReference type="InterPro" id="IPR037523">
    <property type="entry name" value="VOC_core"/>
</dbReference>
<dbReference type="InterPro" id="IPR052164">
    <property type="entry name" value="Anthracycline_SecMetBiosynth"/>
</dbReference>
<evidence type="ECO:0000313" key="2">
    <source>
        <dbReference type="EMBL" id="GAA4423615.1"/>
    </source>
</evidence>
<protein>
    <submittedName>
        <fullName evidence="2">VOC family protein</fullName>
    </submittedName>
</protein>
<dbReference type="Gene3D" id="3.10.180.10">
    <property type="entry name" value="2,3-Dihydroxybiphenyl 1,2-Dioxygenase, domain 1"/>
    <property type="match status" value="1"/>
</dbReference>
<dbReference type="Proteomes" id="UP001500622">
    <property type="component" value="Unassembled WGS sequence"/>
</dbReference>
<feature type="domain" description="VOC" evidence="1">
    <location>
        <begin position="14"/>
        <end position="128"/>
    </location>
</feature>
<gene>
    <name evidence="2" type="ORF">GCM10023169_19490</name>
</gene>
<comment type="caution">
    <text evidence="2">The sequence shown here is derived from an EMBL/GenBank/DDBJ whole genome shotgun (WGS) entry which is preliminary data.</text>
</comment>
<proteinExistence type="predicted"/>
<dbReference type="PROSITE" id="PS51819">
    <property type="entry name" value="VOC"/>
    <property type="match status" value="1"/>
</dbReference>
<dbReference type="InterPro" id="IPR029068">
    <property type="entry name" value="Glyas_Bleomycin-R_OHBP_Dase"/>
</dbReference>
<dbReference type="SUPFAM" id="SSF54593">
    <property type="entry name" value="Glyoxalase/Bleomycin resistance protein/Dihydroxybiphenyl dioxygenase"/>
    <property type="match status" value="1"/>
</dbReference>
<name>A0ABP8L6R2_9MICO</name>
<organism evidence="2 3">
    <name type="scientific">Georgenia halophila</name>
    <dbReference type="NCBI Taxonomy" id="620889"/>
    <lineage>
        <taxon>Bacteria</taxon>
        <taxon>Bacillati</taxon>
        <taxon>Actinomycetota</taxon>
        <taxon>Actinomycetes</taxon>
        <taxon>Micrococcales</taxon>
        <taxon>Bogoriellaceae</taxon>
        <taxon>Georgenia</taxon>
    </lineage>
</organism>
<evidence type="ECO:0000259" key="1">
    <source>
        <dbReference type="PROSITE" id="PS51819"/>
    </source>
</evidence>
<reference evidence="3" key="1">
    <citation type="journal article" date="2019" name="Int. J. Syst. Evol. Microbiol.">
        <title>The Global Catalogue of Microorganisms (GCM) 10K type strain sequencing project: providing services to taxonomists for standard genome sequencing and annotation.</title>
        <authorList>
            <consortium name="The Broad Institute Genomics Platform"/>
            <consortium name="The Broad Institute Genome Sequencing Center for Infectious Disease"/>
            <person name="Wu L."/>
            <person name="Ma J."/>
        </authorList>
    </citation>
    <scope>NUCLEOTIDE SEQUENCE [LARGE SCALE GENOMIC DNA]</scope>
    <source>
        <strain evidence="3">JCM 17810</strain>
    </source>
</reference>
<dbReference type="RefSeq" id="WP_345216065.1">
    <property type="nucleotide sequence ID" value="NZ_BAABGN010000008.1"/>
</dbReference>
<accession>A0ABP8L6R2</accession>
<dbReference type="PANTHER" id="PTHR33993">
    <property type="entry name" value="GLYOXALASE-RELATED"/>
    <property type="match status" value="1"/>
</dbReference>
<dbReference type="PANTHER" id="PTHR33993:SF2">
    <property type="entry name" value="VOC DOMAIN-CONTAINING PROTEIN"/>
    <property type="match status" value="1"/>
</dbReference>
<dbReference type="CDD" id="cd07247">
    <property type="entry name" value="SgaA_N_like"/>
    <property type="match status" value="1"/>
</dbReference>
<sequence length="134" mass="14067">MSETSDVPAAPLNTVTWWEIPVNEIVAGRDFYSAVFGWTYTSFGDDANYAGILSGDVLVGGLYRAETGTPTAPSVRVYVNVADLEATLDAAVSAGGRVSVPRTEIGEGMGWWAEIADPDGRWVGLCSGNPPPAA</sequence>
<dbReference type="EMBL" id="BAABGN010000008">
    <property type="protein sequence ID" value="GAA4423615.1"/>
    <property type="molecule type" value="Genomic_DNA"/>
</dbReference>
<keyword evidence="3" id="KW-1185">Reference proteome</keyword>